<feature type="chain" id="PRO_5017037259" description="Secreted protein" evidence="1">
    <location>
        <begin position="22"/>
        <end position="79"/>
    </location>
</feature>
<feature type="signal peptide" evidence="1">
    <location>
        <begin position="1"/>
        <end position="21"/>
    </location>
</feature>
<dbReference type="AlphaFoldDB" id="A0A378I471"/>
<dbReference type="Proteomes" id="UP000254968">
    <property type="component" value="Unassembled WGS sequence"/>
</dbReference>
<dbReference type="RefSeq" id="WP_115303158.1">
    <property type="nucleotide sequence ID" value="NZ_CAAAHO010000002.1"/>
</dbReference>
<proteinExistence type="predicted"/>
<dbReference type="EMBL" id="UGNV01000001">
    <property type="protein sequence ID" value="STX29491.1"/>
    <property type="molecule type" value="Genomic_DNA"/>
</dbReference>
<keyword evidence="1" id="KW-0732">Signal</keyword>
<organism evidence="2 3">
    <name type="scientific">Legionella beliardensis</name>
    <dbReference type="NCBI Taxonomy" id="91822"/>
    <lineage>
        <taxon>Bacteria</taxon>
        <taxon>Pseudomonadati</taxon>
        <taxon>Pseudomonadota</taxon>
        <taxon>Gammaproteobacteria</taxon>
        <taxon>Legionellales</taxon>
        <taxon>Legionellaceae</taxon>
        <taxon>Legionella</taxon>
    </lineage>
</organism>
<reference evidence="2 3" key="1">
    <citation type="submission" date="2018-06" db="EMBL/GenBank/DDBJ databases">
        <authorList>
            <consortium name="Pathogen Informatics"/>
            <person name="Doyle S."/>
        </authorList>
    </citation>
    <scope>NUCLEOTIDE SEQUENCE [LARGE SCALE GENOMIC DNA]</scope>
    <source>
        <strain evidence="2 3">NCTC13315</strain>
    </source>
</reference>
<evidence type="ECO:0000313" key="2">
    <source>
        <dbReference type="EMBL" id="STX29491.1"/>
    </source>
</evidence>
<evidence type="ECO:0000256" key="1">
    <source>
        <dbReference type="SAM" id="SignalP"/>
    </source>
</evidence>
<name>A0A378I471_9GAMM</name>
<keyword evidence="3" id="KW-1185">Reference proteome</keyword>
<sequence>MNHLRQLSLVVTVWFPLVAYAADEPDIVEGTEEFNMQMCVQNNKNECVNSHCLTSTDTECIPNCEDAAEDKCKEKALEQ</sequence>
<accession>A0A378I471</accession>
<protein>
    <recommendedName>
        <fullName evidence="4">Secreted protein</fullName>
    </recommendedName>
</protein>
<evidence type="ECO:0000313" key="3">
    <source>
        <dbReference type="Proteomes" id="UP000254968"/>
    </source>
</evidence>
<gene>
    <name evidence="2" type="ORF">NCTC13315_02034</name>
</gene>
<dbReference type="OrthoDB" id="5648993at2"/>
<evidence type="ECO:0008006" key="4">
    <source>
        <dbReference type="Google" id="ProtNLM"/>
    </source>
</evidence>